<dbReference type="NCBIfam" id="TIGR01361">
    <property type="entry name" value="DAHP_synth_Bsub"/>
    <property type="match status" value="1"/>
</dbReference>
<dbReference type="EMBL" id="CADCWL010000237">
    <property type="protein sequence ID" value="CAA9582775.1"/>
    <property type="molecule type" value="Genomic_DNA"/>
</dbReference>
<reference evidence="3" key="1">
    <citation type="submission" date="2020-02" db="EMBL/GenBank/DDBJ databases">
        <authorList>
            <person name="Meier V. D."/>
        </authorList>
    </citation>
    <scope>NUCLEOTIDE SEQUENCE</scope>
    <source>
        <strain evidence="3">AVDCRST_MAG19</strain>
    </source>
</reference>
<proteinExistence type="predicted"/>
<evidence type="ECO:0000313" key="3">
    <source>
        <dbReference type="EMBL" id="CAA9582775.1"/>
    </source>
</evidence>
<gene>
    <name evidence="3" type="ORF">AVDCRST_MAG19-4281</name>
</gene>
<sequence>MIVAVAPDAPAATAPALLAAAVASGLEARAADDGHGGTLVGIHGTLGGDALALPGVAAVHEKHKPYMLASREFRPLSPSVVMVGNVRIGGGKPVVIAGPCVVEDREGLLEAAHAAKAAGAEILRGGAFKPRTSPYAFQGLGEEGLRHLAAARAATGLPIVTEVMEPDQVELVAGYADMLQIGARNMANFPLLRRVGAAGKPVLLKRGFSATVEEWLMSAEYILAGGNPDVVLCERGIRGFDPALRFTLDLAAVPLAKELSHLPVVVDPSHGTGKRSLVPRMALAALAAGADGLILEVHPDPEAAKCDAAQTITPADLAGITRSARALHAALLGAGAEGLEHDLPAGSMPA</sequence>
<organism evidence="3">
    <name type="scientific">uncultured Thermomicrobiales bacterium</name>
    <dbReference type="NCBI Taxonomy" id="1645740"/>
    <lineage>
        <taxon>Bacteria</taxon>
        <taxon>Pseudomonadati</taxon>
        <taxon>Thermomicrobiota</taxon>
        <taxon>Thermomicrobia</taxon>
        <taxon>Thermomicrobiales</taxon>
        <taxon>environmental samples</taxon>
    </lineage>
</organism>
<dbReference type="NCBIfam" id="NF009239">
    <property type="entry name" value="PRK12595.1"/>
    <property type="match status" value="1"/>
</dbReference>
<dbReference type="PANTHER" id="PTHR43018">
    <property type="entry name" value="PHOSPHO-2-DEHYDRO-3-DEOXYHEPTONATE ALDOLASE"/>
    <property type="match status" value="1"/>
</dbReference>
<dbReference type="PANTHER" id="PTHR43018:SF1">
    <property type="entry name" value="PROTEIN AROA(G)"/>
    <property type="match status" value="1"/>
</dbReference>
<dbReference type="GO" id="GO:0009073">
    <property type="term" value="P:aromatic amino acid family biosynthetic process"/>
    <property type="evidence" value="ECO:0007669"/>
    <property type="project" value="InterPro"/>
</dbReference>
<dbReference type="InterPro" id="IPR006218">
    <property type="entry name" value="DAHP1/KDSA"/>
</dbReference>
<feature type="domain" description="DAHP synthetase I/KDSA" evidence="2">
    <location>
        <begin position="85"/>
        <end position="320"/>
    </location>
</feature>
<evidence type="ECO:0000256" key="1">
    <source>
        <dbReference type="ARBA" id="ARBA00022679"/>
    </source>
</evidence>
<protein>
    <submittedName>
        <fullName evidence="3">2-keto-3-deoxy-D-arabino-heptulosonate-7-phosphat e synthase I beta</fullName>
        <ecNumber evidence="3">2.5.1.54</ecNumber>
    </submittedName>
</protein>
<dbReference type="NCBIfam" id="NF006421">
    <property type="entry name" value="PRK08673.1"/>
    <property type="match status" value="1"/>
</dbReference>
<dbReference type="AlphaFoldDB" id="A0A6J4VP48"/>
<keyword evidence="1 3" id="KW-0808">Transferase</keyword>
<dbReference type="InterPro" id="IPR052899">
    <property type="entry name" value="Class-I_DAHP_synthase"/>
</dbReference>
<dbReference type="InterPro" id="IPR006268">
    <property type="entry name" value="DAHP_syn_2"/>
</dbReference>
<dbReference type="EC" id="2.5.1.54" evidence="3"/>
<dbReference type="InterPro" id="IPR013785">
    <property type="entry name" value="Aldolase_TIM"/>
</dbReference>
<dbReference type="GO" id="GO:0003849">
    <property type="term" value="F:3-deoxy-7-phosphoheptulonate synthase activity"/>
    <property type="evidence" value="ECO:0007669"/>
    <property type="project" value="UniProtKB-EC"/>
</dbReference>
<evidence type="ECO:0000259" key="2">
    <source>
        <dbReference type="Pfam" id="PF00793"/>
    </source>
</evidence>
<accession>A0A6J4VP48</accession>
<dbReference type="Gene3D" id="3.20.20.70">
    <property type="entry name" value="Aldolase class I"/>
    <property type="match status" value="1"/>
</dbReference>
<dbReference type="GO" id="GO:0016832">
    <property type="term" value="F:aldehyde-lyase activity"/>
    <property type="evidence" value="ECO:0007669"/>
    <property type="project" value="InterPro"/>
</dbReference>
<dbReference type="Pfam" id="PF00793">
    <property type="entry name" value="DAHP_synth_1"/>
    <property type="match status" value="1"/>
</dbReference>
<name>A0A6J4VP48_9BACT</name>
<dbReference type="SUPFAM" id="SSF51569">
    <property type="entry name" value="Aldolase"/>
    <property type="match status" value="1"/>
</dbReference>